<accession>A0A7C9RMH2</accession>
<keyword evidence="2" id="KW-1185">Reference proteome</keyword>
<evidence type="ECO:0000313" key="1">
    <source>
        <dbReference type="EMBL" id="NGX98396.1"/>
    </source>
</evidence>
<dbReference type="EMBL" id="JAAMRR010001284">
    <property type="protein sequence ID" value="NGX98396.1"/>
    <property type="molecule type" value="Genomic_DNA"/>
</dbReference>
<evidence type="ECO:0000313" key="2">
    <source>
        <dbReference type="Proteomes" id="UP000480266"/>
    </source>
</evidence>
<comment type="caution">
    <text evidence="1">The sequence shown here is derived from an EMBL/GenBank/DDBJ whole genome shotgun (WGS) entry which is preliminary data.</text>
</comment>
<name>A0A7C9RMH2_9BRAD</name>
<reference evidence="1" key="1">
    <citation type="submission" date="2020-02" db="EMBL/GenBank/DDBJ databases">
        <title>Draft genome sequence of Candidatus Afipia apatlaquensis IBT-C3, a potential strain for decolorization of textile dyes.</title>
        <authorList>
            <person name="Sanchez-Reyes A."/>
            <person name="Breton-Deval L."/>
            <person name="Mangelson H."/>
            <person name="Sanchez-Flores A."/>
        </authorList>
    </citation>
    <scope>NUCLEOTIDE SEQUENCE [LARGE SCALE GENOMIC DNA]</scope>
    <source>
        <strain evidence="1">IBT-C3</strain>
    </source>
</reference>
<proteinExistence type="predicted"/>
<protein>
    <submittedName>
        <fullName evidence="1">Uncharacterized protein</fullName>
    </submittedName>
</protein>
<dbReference type="AlphaFoldDB" id="A0A7C9RMH2"/>
<gene>
    <name evidence="1" type="ORF">G4V63_25285</name>
</gene>
<sequence>MQCFPVVKIADLVVRLPAIAFDTEVAILQMRLEKDQAEPHEEFEGVSIRNMISDRLRAGIDHGADALLDLESHE</sequence>
<dbReference type="Proteomes" id="UP000480266">
    <property type="component" value="Unassembled WGS sequence"/>
</dbReference>
<organism evidence="1 2">
    <name type="scientific">Candidatus Afipia apatlaquensis</name>
    <dbReference type="NCBI Taxonomy" id="2712852"/>
    <lineage>
        <taxon>Bacteria</taxon>
        <taxon>Pseudomonadati</taxon>
        <taxon>Pseudomonadota</taxon>
        <taxon>Alphaproteobacteria</taxon>
        <taxon>Hyphomicrobiales</taxon>
        <taxon>Nitrobacteraceae</taxon>
        <taxon>Afipia</taxon>
    </lineage>
</organism>